<dbReference type="PROSITE" id="PS51257">
    <property type="entry name" value="PROKAR_LIPOPROTEIN"/>
    <property type="match status" value="1"/>
</dbReference>
<dbReference type="InParanoid" id="A0A4S2MTJ5"/>
<proteinExistence type="predicted"/>
<reference evidence="2 3" key="1">
    <citation type="submission" date="2019-04" db="EMBL/GenBank/DDBJ databases">
        <title>Comparative genomics and transcriptomics to analyze fruiting body development in filamentous ascomycetes.</title>
        <authorList>
            <consortium name="DOE Joint Genome Institute"/>
            <person name="Lutkenhaus R."/>
            <person name="Traeger S."/>
            <person name="Breuer J."/>
            <person name="Kuo A."/>
            <person name="Lipzen A."/>
            <person name="Pangilinan J."/>
            <person name="Dilworth D."/>
            <person name="Sandor L."/>
            <person name="Poggeler S."/>
            <person name="Barry K."/>
            <person name="Grigoriev I.V."/>
            <person name="Nowrousian M."/>
        </authorList>
    </citation>
    <scope>NUCLEOTIDE SEQUENCE [LARGE SCALE GENOMIC DNA]</scope>
    <source>
        <strain evidence="2 3">CBS 389.68</strain>
    </source>
</reference>
<dbReference type="Proteomes" id="UP000298138">
    <property type="component" value="Unassembled WGS sequence"/>
</dbReference>
<protein>
    <submittedName>
        <fullName evidence="2">Uncharacterized protein</fullName>
    </submittedName>
</protein>
<keyword evidence="1" id="KW-0812">Transmembrane</keyword>
<dbReference type="EMBL" id="ML220129">
    <property type="protein sequence ID" value="TGZ79814.1"/>
    <property type="molecule type" value="Genomic_DNA"/>
</dbReference>
<evidence type="ECO:0000313" key="2">
    <source>
        <dbReference type="EMBL" id="TGZ79814.1"/>
    </source>
</evidence>
<keyword evidence="3" id="KW-1185">Reference proteome</keyword>
<dbReference type="AlphaFoldDB" id="A0A4S2MTJ5"/>
<evidence type="ECO:0000313" key="3">
    <source>
        <dbReference type="Proteomes" id="UP000298138"/>
    </source>
</evidence>
<accession>A0A4S2MTJ5</accession>
<keyword evidence="1" id="KW-0472">Membrane</keyword>
<feature type="transmembrane region" description="Helical" evidence="1">
    <location>
        <begin position="152"/>
        <end position="172"/>
    </location>
</feature>
<sequence length="187" mass="21007">MGRDQLNWLEGFQRCGENASNFTSWTSCKDNGSPPGDYKTEMLTEVDNGAGRVSLFLLSAMENPKKRETVLDQIERAPELPCDEIDNHYFYFDDRGLGHETCHVAEQTALILLRWVTADVLSIGYLPTALRPMPNNPVTVGFAIENAVLCAIFTYSDYTLLFLFMIILISFVCKSHSETADLCLSHV</sequence>
<gene>
    <name evidence="2" type="ORF">EX30DRAFT_365068</name>
</gene>
<evidence type="ECO:0000256" key="1">
    <source>
        <dbReference type="SAM" id="Phobius"/>
    </source>
</evidence>
<keyword evidence="1" id="KW-1133">Transmembrane helix</keyword>
<name>A0A4S2MTJ5_9PEZI</name>
<organism evidence="2 3">
    <name type="scientific">Ascodesmis nigricans</name>
    <dbReference type="NCBI Taxonomy" id="341454"/>
    <lineage>
        <taxon>Eukaryota</taxon>
        <taxon>Fungi</taxon>
        <taxon>Dikarya</taxon>
        <taxon>Ascomycota</taxon>
        <taxon>Pezizomycotina</taxon>
        <taxon>Pezizomycetes</taxon>
        <taxon>Pezizales</taxon>
        <taxon>Ascodesmidaceae</taxon>
        <taxon>Ascodesmis</taxon>
    </lineage>
</organism>